<dbReference type="PANTHER" id="PTHR11214">
    <property type="entry name" value="BETA-1,3-N-ACETYLGLUCOSAMINYLTRANSFERASE"/>
    <property type="match status" value="1"/>
</dbReference>
<comment type="cofactor">
    <cofactor evidence="1 13">
        <name>Mn(2+)</name>
        <dbReference type="ChEBI" id="CHEBI:29035"/>
    </cofactor>
</comment>
<dbReference type="GO" id="GO:0008378">
    <property type="term" value="F:galactosyltransferase activity"/>
    <property type="evidence" value="ECO:0007669"/>
    <property type="project" value="TreeGrafter"/>
</dbReference>
<dbReference type="Pfam" id="PF01762">
    <property type="entry name" value="Galactosyl_T"/>
    <property type="match status" value="1"/>
</dbReference>
<evidence type="ECO:0000256" key="8">
    <source>
        <dbReference type="ARBA" id="ARBA00022968"/>
    </source>
</evidence>
<dbReference type="Pfam" id="PF13334">
    <property type="entry name" value="DUF4094"/>
    <property type="match status" value="1"/>
</dbReference>
<keyword evidence="7 13" id="KW-0812">Transmembrane</keyword>
<evidence type="ECO:0000256" key="2">
    <source>
        <dbReference type="ARBA" id="ARBA00004323"/>
    </source>
</evidence>
<evidence type="ECO:0000256" key="11">
    <source>
        <dbReference type="ARBA" id="ARBA00023136"/>
    </source>
</evidence>
<evidence type="ECO:0000256" key="10">
    <source>
        <dbReference type="ARBA" id="ARBA00023034"/>
    </source>
</evidence>
<evidence type="ECO:0000313" key="15">
    <source>
        <dbReference type="EMBL" id="GMH26715.1"/>
    </source>
</evidence>
<protein>
    <recommendedName>
        <fullName evidence="13">Hexosyltransferase</fullName>
        <ecNumber evidence="13">2.4.1.-</ecNumber>
    </recommendedName>
</protein>
<dbReference type="GO" id="GO:0000139">
    <property type="term" value="C:Golgi membrane"/>
    <property type="evidence" value="ECO:0007669"/>
    <property type="project" value="UniProtKB-SubCell"/>
</dbReference>
<keyword evidence="16" id="KW-1185">Reference proteome</keyword>
<feature type="transmembrane region" description="Helical" evidence="13">
    <location>
        <begin position="21"/>
        <end position="40"/>
    </location>
</feature>
<dbReference type="EC" id="2.4.1.-" evidence="13"/>
<evidence type="ECO:0000256" key="9">
    <source>
        <dbReference type="ARBA" id="ARBA00022989"/>
    </source>
</evidence>
<evidence type="ECO:0000256" key="13">
    <source>
        <dbReference type="RuleBase" id="RU363063"/>
    </source>
</evidence>
<evidence type="ECO:0000256" key="12">
    <source>
        <dbReference type="ARBA" id="ARBA00023211"/>
    </source>
</evidence>
<sequence>MPIRASNHRLRGNPFGSRISNLMLVMFATMASVYVAGRLWQEAENRVYLIKELDGRTDQGQSAISVDDTLKIISCREQQKKLSALELELTAARKDGFVLKYSNGNHGTYSKKKLLAVIGVITKFGHRTNRDTIRKAWMPTGLGLKKLENEKGIVVRFVIGRSPNRGDSSDRDIDAENRQTDDFIILDDHMESPEEHPKKTKLFFSRAAETWDADFYVKVNDDVHVNIDGLGGILATHVDKPRVYIGCMKSGEVFSEPSHKWYEPDWWKFGDGKSYFRHASGEIFVISQALAQFISINRSILRTYSHDDVSAGSWFIGLDVNHVNEGKLCCSSWSSGSICAAV</sequence>
<evidence type="ECO:0000256" key="1">
    <source>
        <dbReference type="ARBA" id="ARBA00001936"/>
    </source>
</evidence>
<dbReference type="Proteomes" id="UP001279734">
    <property type="component" value="Unassembled WGS sequence"/>
</dbReference>
<dbReference type="AlphaFoldDB" id="A0AAD3Y427"/>
<keyword evidence="10 13" id="KW-0333">Golgi apparatus</keyword>
<dbReference type="PANTHER" id="PTHR11214:SF348">
    <property type="entry name" value="HEXOSYLTRANSFERASE"/>
    <property type="match status" value="1"/>
</dbReference>
<evidence type="ECO:0000256" key="5">
    <source>
        <dbReference type="ARBA" id="ARBA00022676"/>
    </source>
</evidence>
<dbReference type="EMBL" id="BSYO01000031">
    <property type="protein sequence ID" value="GMH26715.1"/>
    <property type="molecule type" value="Genomic_DNA"/>
</dbReference>
<evidence type="ECO:0000256" key="6">
    <source>
        <dbReference type="ARBA" id="ARBA00022679"/>
    </source>
</evidence>
<dbReference type="FunFam" id="3.90.550.50:FF:000022">
    <property type="entry name" value="Hexosyltransferase"/>
    <property type="match status" value="1"/>
</dbReference>
<evidence type="ECO:0000256" key="3">
    <source>
        <dbReference type="ARBA" id="ARBA00004922"/>
    </source>
</evidence>
<keyword evidence="11 13" id="KW-0472">Membrane</keyword>
<keyword evidence="8 13" id="KW-0735">Signal-anchor</keyword>
<dbReference type="InterPro" id="IPR025298">
    <property type="entry name" value="DUF4094"/>
</dbReference>
<accession>A0AAD3Y427</accession>
<gene>
    <name evidence="15" type="ORF">Nepgr_028558</name>
</gene>
<keyword evidence="9 13" id="KW-1133">Transmembrane helix</keyword>
<comment type="subcellular location">
    <subcellularLocation>
        <location evidence="2 13">Golgi apparatus membrane</location>
        <topology evidence="2 13">Single-pass type II membrane protein</topology>
    </subcellularLocation>
</comment>
<comment type="similarity">
    <text evidence="4 13">Belongs to the glycosyltransferase 31 family.</text>
</comment>
<dbReference type="InterPro" id="IPR002659">
    <property type="entry name" value="Glyco_trans_31"/>
</dbReference>
<organism evidence="15 16">
    <name type="scientific">Nepenthes gracilis</name>
    <name type="common">Slender pitcher plant</name>
    <dbReference type="NCBI Taxonomy" id="150966"/>
    <lineage>
        <taxon>Eukaryota</taxon>
        <taxon>Viridiplantae</taxon>
        <taxon>Streptophyta</taxon>
        <taxon>Embryophyta</taxon>
        <taxon>Tracheophyta</taxon>
        <taxon>Spermatophyta</taxon>
        <taxon>Magnoliopsida</taxon>
        <taxon>eudicotyledons</taxon>
        <taxon>Gunneridae</taxon>
        <taxon>Pentapetalae</taxon>
        <taxon>Caryophyllales</taxon>
        <taxon>Nepenthaceae</taxon>
        <taxon>Nepenthes</taxon>
    </lineage>
</organism>
<evidence type="ECO:0000256" key="7">
    <source>
        <dbReference type="ARBA" id="ARBA00022692"/>
    </source>
</evidence>
<name>A0AAD3Y427_NEPGR</name>
<evidence type="ECO:0000313" key="16">
    <source>
        <dbReference type="Proteomes" id="UP001279734"/>
    </source>
</evidence>
<evidence type="ECO:0000259" key="14">
    <source>
        <dbReference type="Pfam" id="PF13334"/>
    </source>
</evidence>
<reference evidence="15" key="1">
    <citation type="submission" date="2023-05" db="EMBL/GenBank/DDBJ databases">
        <title>Nepenthes gracilis genome sequencing.</title>
        <authorList>
            <person name="Fukushima K."/>
        </authorList>
    </citation>
    <scope>NUCLEOTIDE SEQUENCE</scope>
    <source>
        <strain evidence="15">SING2019-196</strain>
    </source>
</reference>
<feature type="domain" description="DUF4094" evidence="14">
    <location>
        <begin position="18"/>
        <end position="94"/>
    </location>
</feature>
<keyword evidence="12 13" id="KW-0464">Manganese</keyword>
<evidence type="ECO:0000256" key="4">
    <source>
        <dbReference type="ARBA" id="ARBA00008661"/>
    </source>
</evidence>
<keyword evidence="5 13" id="KW-0328">Glycosyltransferase</keyword>
<comment type="pathway">
    <text evidence="3">Protein modification; protein glycosylation.</text>
</comment>
<proteinExistence type="inferred from homology"/>
<comment type="caution">
    <text evidence="15">The sequence shown here is derived from an EMBL/GenBank/DDBJ whole genome shotgun (WGS) entry which is preliminary data.</text>
</comment>
<keyword evidence="6" id="KW-0808">Transferase</keyword>
<dbReference type="Gene3D" id="3.90.550.50">
    <property type="match status" value="1"/>
</dbReference>